<dbReference type="InterPro" id="IPR044005">
    <property type="entry name" value="DZR_2"/>
</dbReference>
<dbReference type="PANTHER" id="PTHR47505">
    <property type="entry name" value="DNA UTILIZATION PROTEIN YHGH"/>
    <property type="match status" value="1"/>
</dbReference>
<proteinExistence type="predicted"/>
<evidence type="ECO:0000313" key="3">
    <source>
        <dbReference type="Proteomes" id="UP000235162"/>
    </source>
</evidence>
<gene>
    <name evidence="2" type="ORF">C0029_16525</name>
</gene>
<dbReference type="PANTHER" id="PTHR47505:SF1">
    <property type="entry name" value="DNA UTILIZATION PROTEIN YHGH"/>
    <property type="match status" value="1"/>
</dbReference>
<dbReference type="SUPFAM" id="SSF53271">
    <property type="entry name" value="PRTase-like"/>
    <property type="match status" value="1"/>
</dbReference>
<dbReference type="KEGG" id="hja:BST95_02260"/>
<feature type="domain" description="Double zinc ribbon" evidence="1">
    <location>
        <begin position="12"/>
        <end position="69"/>
    </location>
</feature>
<dbReference type="Gene3D" id="3.40.50.2020">
    <property type="match status" value="1"/>
</dbReference>
<dbReference type="Pfam" id="PF18912">
    <property type="entry name" value="DZR_2"/>
    <property type="match status" value="1"/>
</dbReference>
<evidence type="ECO:0000259" key="1">
    <source>
        <dbReference type="Pfam" id="PF18912"/>
    </source>
</evidence>
<dbReference type="Proteomes" id="UP000235162">
    <property type="component" value="Unassembled WGS sequence"/>
</dbReference>
<keyword evidence="3" id="KW-1185">Reference proteome</keyword>
<name>A0AAP8MCB7_9GAMM</name>
<dbReference type="InterPro" id="IPR051910">
    <property type="entry name" value="ComF/GntX_DNA_util-trans"/>
</dbReference>
<evidence type="ECO:0000313" key="2">
    <source>
        <dbReference type="EMBL" id="PLW85131.1"/>
    </source>
</evidence>
<organism evidence="2 3">
    <name type="scientific">Halioglobus japonicus</name>
    <dbReference type="NCBI Taxonomy" id="930805"/>
    <lineage>
        <taxon>Bacteria</taxon>
        <taxon>Pseudomonadati</taxon>
        <taxon>Pseudomonadota</taxon>
        <taxon>Gammaproteobacteria</taxon>
        <taxon>Cellvibrionales</taxon>
        <taxon>Halieaceae</taxon>
        <taxon>Halioglobus</taxon>
    </lineage>
</organism>
<protein>
    <submittedName>
        <fullName evidence="2">ComF family protein</fullName>
    </submittedName>
</protein>
<dbReference type="RefSeq" id="WP_084197985.1">
    <property type="nucleotide sequence ID" value="NZ_BMYL01000004.1"/>
</dbReference>
<dbReference type="EMBL" id="PKUR01000004">
    <property type="protein sequence ID" value="PLW85131.1"/>
    <property type="molecule type" value="Genomic_DNA"/>
</dbReference>
<comment type="caution">
    <text evidence="2">The sequence shown here is derived from an EMBL/GenBank/DDBJ whole genome shotgun (WGS) entry which is preliminary data.</text>
</comment>
<dbReference type="AlphaFoldDB" id="A0AAP8MCB7"/>
<reference evidence="2 3" key="1">
    <citation type="submission" date="2018-01" db="EMBL/GenBank/DDBJ databases">
        <title>The draft genome sequence of Halioglobus japonicus S1-36.</title>
        <authorList>
            <person name="Du Z.-J."/>
            <person name="Shi M.-J."/>
        </authorList>
    </citation>
    <scope>NUCLEOTIDE SEQUENCE [LARGE SCALE GENOMIC DNA]</scope>
    <source>
        <strain evidence="2 3">S1-36</strain>
    </source>
</reference>
<sequence length="239" mass="26664">MVNNINRLARYLLDGLLPQYCALCGMFSHSDLPLCQHCREELPINQAACPCCALPLPAHIAAPGCGRCLRHPPAYSAAVVPLIYGEYLAYLIQRWKFQRQSGFTRLLATLWLEHAQVTPPDLLVPIPLHWRRQLTRGYNQAELLARAITAQSSSLQRTRIDTHLLYRHRATAAQSAMDAQARTRNLRGAFTVRRRCDSLRIALIDDVMTTGATAEAAATALLDAGARQVDIWCLARTPL</sequence>
<dbReference type="InterPro" id="IPR029057">
    <property type="entry name" value="PRTase-like"/>
</dbReference>
<accession>A0AAP8MCB7</accession>